<keyword evidence="1" id="KW-0812">Transmembrane</keyword>
<dbReference type="PROSITE" id="PS00383">
    <property type="entry name" value="TYR_PHOSPHATASE_1"/>
    <property type="match status" value="1"/>
</dbReference>
<dbReference type="InterPro" id="IPR000242">
    <property type="entry name" value="PTP_cat"/>
</dbReference>
<dbReference type="InterPro" id="IPR000387">
    <property type="entry name" value="Tyr_Pase_dom"/>
</dbReference>
<feature type="domain" description="Tyrosine specific protein phosphatases" evidence="3">
    <location>
        <begin position="230"/>
        <end position="297"/>
    </location>
</feature>
<evidence type="ECO:0000256" key="1">
    <source>
        <dbReference type="SAM" id="Phobius"/>
    </source>
</evidence>
<dbReference type="FunCoup" id="A0A251SNK2">
    <property type="interactions" value="4161"/>
</dbReference>
<name>A0A251SNK2_HELAN</name>
<keyword evidence="1" id="KW-1133">Transmembrane helix</keyword>
<dbReference type="AlphaFoldDB" id="A0A251SNK2"/>
<dbReference type="PROSITE" id="PS50055">
    <property type="entry name" value="TYR_PHOSPHATASE_PTP"/>
    <property type="match status" value="1"/>
</dbReference>
<gene>
    <name evidence="4" type="ORF">HannXRQ_Chr13g0388211</name>
</gene>
<keyword evidence="5" id="KW-1185">Reference proteome</keyword>
<dbReference type="Pfam" id="PF00102">
    <property type="entry name" value="Y_phosphatase"/>
    <property type="match status" value="1"/>
</dbReference>
<dbReference type="SMART" id="SM00194">
    <property type="entry name" value="PTPc"/>
    <property type="match status" value="1"/>
</dbReference>
<dbReference type="GO" id="GO:0004725">
    <property type="term" value="F:protein tyrosine phosphatase activity"/>
    <property type="evidence" value="ECO:0007669"/>
    <property type="project" value="InterPro"/>
</dbReference>
<reference evidence="5" key="1">
    <citation type="journal article" date="2017" name="Nature">
        <title>The sunflower genome provides insights into oil metabolism, flowering and Asterid evolution.</title>
        <authorList>
            <person name="Badouin H."/>
            <person name="Gouzy J."/>
            <person name="Grassa C.J."/>
            <person name="Murat F."/>
            <person name="Staton S.E."/>
            <person name="Cottret L."/>
            <person name="Lelandais-Briere C."/>
            <person name="Owens G.L."/>
            <person name="Carrere S."/>
            <person name="Mayjonade B."/>
            <person name="Legrand L."/>
            <person name="Gill N."/>
            <person name="Kane N.C."/>
            <person name="Bowers J.E."/>
            <person name="Hubner S."/>
            <person name="Bellec A."/>
            <person name="Berard A."/>
            <person name="Berges H."/>
            <person name="Blanchet N."/>
            <person name="Boniface M.C."/>
            <person name="Brunel D."/>
            <person name="Catrice O."/>
            <person name="Chaidir N."/>
            <person name="Claudel C."/>
            <person name="Donnadieu C."/>
            <person name="Faraut T."/>
            <person name="Fievet G."/>
            <person name="Helmstetter N."/>
            <person name="King M."/>
            <person name="Knapp S.J."/>
            <person name="Lai Z."/>
            <person name="Le Paslier M.C."/>
            <person name="Lippi Y."/>
            <person name="Lorenzon L."/>
            <person name="Mandel J.R."/>
            <person name="Marage G."/>
            <person name="Marchand G."/>
            <person name="Marquand E."/>
            <person name="Bret-Mestries E."/>
            <person name="Morien E."/>
            <person name="Nambeesan S."/>
            <person name="Nguyen T."/>
            <person name="Pegot-Espagnet P."/>
            <person name="Pouilly N."/>
            <person name="Raftis F."/>
            <person name="Sallet E."/>
            <person name="Schiex T."/>
            <person name="Thomas J."/>
            <person name="Vandecasteele C."/>
            <person name="Vares D."/>
            <person name="Vear F."/>
            <person name="Vautrin S."/>
            <person name="Crespi M."/>
            <person name="Mangin B."/>
            <person name="Burke J.M."/>
            <person name="Salse J."/>
            <person name="Munos S."/>
            <person name="Vincourt P."/>
            <person name="Rieseberg L.H."/>
            <person name="Langlade N.B."/>
        </authorList>
    </citation>
    <scope>NUCLEOTIDE SEQUENCE [LARGE SCALE GENOMIC DNA]</scope>
    <source>
        <strain evidence="5">cv. SF193</strain>
    </source>
</reference>
<dbReference type="InterPro" id="IPR003595">
    <property type="entry name" value="Tyr_Pase_cat"/>
</dbReference>
<organism evidence="4 5">
    <name type="scientific">Helianthus annuus</name>
    <name type="common">Common sunflower</name>
    <dbReference type="NCBI Taxonomy" id="4232"/>
    <lineage>
        <taxon>Eukaryota</taxon>
        <taxon>Viridiplantae</taxon>
        <taxon>Streptophyta</taxon>
        <taxon>Embryophyta</taxon>
        <taxon>Tracheophyta</taxon>
        <taxon>Spermatophyta</taxon>
        <taxon>Magnoliopsida</taxon>
        <taxon>eudicotyledons</taxon>
        <taxon>Gunneridae</taxon>
        <taxon>Pentapetalae</taxon>
        <taxon>asterids</taxon>
        <taxon>campanulids</taxon>
        <taxon>Asterales</taxon>
        <taxon>Asteraceae</taxon>
        <taxon>Asteroideae</taxon>
        <taxon>Heliantheae alliance</taxon>
        <taxon>Heliantheae</taxon>
        <taxon>Helianthus</taxon>
    </lineage>
</organism>
<dbReference type="PRINTS" id="PR00700">
    <property type="entry name" value="PRTYPHPHTASE"/>
</dbReference>
<accession>A0A251SNK2</accession>
<evidence type="ECO:0000313" key="4">
    <source>
        <dbReference type="EMBL" id="OTG00189.1"/>
    </source>
</evidence>
<evidence type="ECO:0000313" key="5">
    <source>
        <dbReference type="Proteomes" id="UP000215914"/>
    </source>
</evidence>
<dbReference type="Proteomes" id="UP000215914">
    <property type="component" value="Chromosome 13"/>
</dbReference>
<dbReference type="SUPFAM" id="SSF52799">
    <property type="entry name" value="(Phosphotyrosine protein) phosphatases II"/>
    <property type="match status" value="1"/>
</dbReference>
<dbReference type="InterPro" id="IPR050348">
    <property type="entry name" value="Protein-Tyr_Phosphatase"/>
</dbReference>
<evidence type="ECO:0000259" key="3">
    <source>
        <dbReference type="PROSITE" id="PS50056"/>
    </source>
</evidence>
<dbReference type="Gene3D" id="3.90.190.10">
    <property type="entry name" value="Protein tyrosine phosphatase superfamily"/>
    <property type="match status" value="1"/>
</dbReference>
<dbReference type="InterPro" id="IPR029021">
    <property type="entry name" value="Prot-tyrosine_phosphatase-like"/>
</dbReference>
<dbReference type="STRING" id="4232.A0A251SNK2"/>
<dbReference type="InParanoid" id="A0A251SNK2"/>
<keyword evidence="1" id="KW-0472">Membrane</keyword>
<dbReference type="SMART" id="SM00404">
    <property type="entry name" value="PTPc_motif"/>
    <property type="match status" value="1"/>
</dbReference>
<feature type="domain" description="Tyrosine-protein phosphatase" evidence="2">
    <location>
        <begin position="36"/>
        <end position="297"/>
    </location>
</feature>
<proteinExistence type="predicted"/>
<dbReference type="PANTHER" id="PTHR19134:SF449">
    <property type="entry name" value="TYROSINE-PROTEIN PHOSPHATASE 1"/>
    <property type="match status" value="1"/>
</dbReference>
<feature type="transmembrane region" description="Helical" evidence="1">
    <location>
        <begin position="293"/>
        <end position="314"/>
    </location>
</feature>
<protein>
    <submittedName>
        <fullName evidence="4">Putative PTP type protein phosphatase, Protein-tyrosine phosphatase-like protein</fullName>
    </submittedName>
</protein>
<dbReference type="EMBL" id="CM007902">
    <property type="protein sequence ID" value="OTG00189.1"/>
    <property type="molecule type" value="Genomic_DNA"/>
</dbReference>
<dbReference type="OMA" id="RTEFAGM"/>
<evidence type="ECO:0000259" key="2">
    <source>
        <dbReference type="PROSITE" id="PS50055"/>
    </source>
</evidence>
<sequence length="357" mass="40296">MSTEVPSYPSLTPDQLGYCVEALEVFKAKRADQPLIVKEFEYFKKHAHGETRESEVNGGCLVAKLDVNKAKNRWPDVLAFDGNRIVIDPCKDSRPSSMGYINASYITSEANPSESVSRFIATQGPLPETFEDFWEMVLQNHCPAIVMLTKLVDDNKKVKCGEYFQAEDGPRMFGNICTVTRNIPTTDSLLVLCHMLVNREESEDPPLPVWHIRYPEWPDHEVPPDTLAVREIFKRVWHIPSSKGPIVVHCSAGIGRTGTYCGVHNTIQRILVGDMSALDLDKTIRTFRDQRMGMVQTLVMINMSSVMMLLLMYLKTLSQNPTFKRTLVMTKVNAHEGPKAPYNCSILNRFVIVATSL</sequence>
<dbReference type="PANTHER" id="PTHR19134">
    <property type="entry name" value="RECEPTOR-TYPE TYROSINE-PROTEIN PHOSPHATASE"/>
    <property type="match status" value="1"/>
</dbReference>
<dbReference type="InterPro" id="IPR016130">
    <property type="entry name" value="Tyr_Pase_AS"/>
</dbReference>
<dbReference type="PROSITE" id="PS50056">
    <property type="entry name" value="TYR_PHOSPHATASE_2"/>
    <property type="match status" value="1"/>
</dbReference>